<protein>
    <submittedName>
        <fullName evidence="1">Uncharacterized protein</fullName>
    </submittedName>
</protein>
<proteinExistence type="predicted"/>
<keyword evidence="2" id="KW-1185">Reference proteome</keyword>
<gene>
    <name evidence="1" type="ORF">FNV43_RR14002</name>
</gene>
<dbReference type="OrthoDB" id="764584at2759"/>
<dbReference type="PANTHER" id="PTHR33702">
    <property type="entry name" value="BNAA09G40010D PROTEIN"/>
    <property type="match status" value="1"/>
</dbReference>
<organism evidence="1 2">
    <name type="scientific">Rhamnella rubrinervis</name>
    <dbReference type="NCBI Taxonomy" id="2594499"/>
    <lineage>
        <taxon>Eukaryota</taxon>
        <taxon>Viridiplantae</taxon>
        <taxon>Streptophyta</taxon>
        <taxon>Embryophyta</taxon>
        <taxon>Tracheophyta</taxon>
        <taxon>Spermatophyta</taxon>
        <taxon>Magnoliopsida</taxon>
        <taxon>eudicotyledons</taxon>
        <taxon>Gunneridae</taxon>
        <taxon>Pentapetalae</taxon>
        <taxon>rosids</taxon>
        <taxon>fabids</taxon>
        <taxon>Rosales</taxon>
        <taxon>Rhamnaceae</taxon>
        <taxon>rhamnoid group</taxon>
        <taxon>Rhamneae</taxon>
        <taxon>Rhamnella</taxon>
    </lineage>
</organism>
<name>A0A8K0H265_9ROSA</name>
<dbReference type="AlphaFoldDB" id="A0A8K0H265"/>
<sequence length="143" mass="16576">MELLPKKSYGNLKRIWRRRRYQRIEDETRIRKNVKVTRFGGGERKRYWKIKAVPKLRILRAVSSAPLKLFTKVKNAYMEMMLNLAGNVGQLNNNNAFGTKRIPRERKVDAIVYSGSEVEERLVLEIYKALAASRAAHQSTAAN</sequence>
<evidence type="ECO:0000313" key="1">
    <source>
        <dbReference type="EMBL" id="KAF3444312.1"/>
    </source>
</evidence>
<accession>A0A8K0H265</accession>
<reference evidence="1" key="1">
    <citation type="submission" date="2020-03" db="EMBL/GenBank/DDBJ databases">
        <title>A high-quality chromosome-level genome assembly of a woody plant with both climbing and erect habits, Rhamnella rubrinervis.</title>
        <authorList>
            <person name="Lu Z."/>
            <person name="Yang Y."/>
            <person name="Zhu X."/>
            <person name="Sun Y."/>
        </authorList>
    </citation>
    <scope>NUCLEOTIDE SEQUENCE</scope>
    <source>
        <strain evidence="1">BYM</strain>
        <tissue evidence="1">Leaf</tissue>
    </source>
</reference>
<comment type="caution">
    <text evidence="1">The sequence shown here is derived from an EMBL/GenBank/DDBJ whole genome shotgun (WGS) entry which is preliminary data.</text>
</comment>
<dbReference type="EMBL" id="VOIH02000006">
    <property type="protein sequence ID" value="KAF3444312.1"/>
    <property type="molecule type" value="Genomic_DNA"/>
</dbReference>
<evidence type="ECO:0000313" key="2">
    <source>
        <dbReference type="Proteomes" id="UP000796880"/>
    </source>
</evidence>
<dbReference type="Proteomes" id="UP000796880">
    <property type="component" value="Unassembled WGS sequence"/>
</dbReference>
<dbReference type="PANTHER" id="PTHR33702:SF16">
    <property type="match status" value="1"/>
</dbReference>